<dbReference type="Pfam" id="PF18912">
    <property type="entry name" value="DZR_2"/>
    <property type="match status" value="1"/>
</dbReference>
<dbReference type="SUPFAM" id="SSF53271">
    <property type="entry name" value="PRTase-like"/>
    <property type="match status" value="1"/>
</dbReference>
<organism evidence="4 5">
    <name type="scientific">Roseospira visakhapatnamensis</name>
    <dbReference type="NCBI Taxonomy" id="390880"/>
    <lineage>
        <taxon>Bacteria</taxon>
        <taxon>Pseudomonadati</taxon>
        <taxon>Pseudomonadota</taxon>
        <taxon>Alphaproteobacteria</taxon>
        <taxon>Rhodospirillales</taxon>
        <taxon>Rhodospirillaceae</taxon>
        <taxon>Roseospira</taxon>
    </lineage>
</organism>
<dbReference type="EMBL" id="JACIGK010000005">
    <property type="protein sequence ID" value="MBB4265266.1"/>
    <property type="molecule type" value="Genomic_DNA"/>
</dbReference>
<gene>
    <name evidence="4" type="ORF">GGD89_000884</name>
</gene>
<name>A0A7W6W999_9PROT</name>
<dbReference type="Proteomes" id="UP000554286">
    <property type="component" value="Unassembled WGS sequence"/>
</dbReference>
<dbReference type="InterPro" id="IPR044005">
    <property type="entry name" value="DZR_2"/>
</dbReference>
<dbReference type="InterPro" id="IPR029057">
    <property type="entry name" value="PRTase-like"/>
</dbReference>
<evidence type="ECO:0000313" key="4">
    <source>
        <dbReference type="EMBL" id="MBB4265266.1"/>
    </source>
</evidence>
<dbReference type="CDD" id="cd06223">
    <property type="entry name" value="PRTases_typeI"/>
    <property type="match status" value="1"/>
</dbReference>
<dbReference type="InterPro" id="IPR051910">
    <property type="entry name" value="ComF/GntX_DNA_util-trans"/>
</dbReference>
<reference evidence="4 5" key="1">
    <citation type="submission" date="2020-08" db="EMBL/GenBank/DDBJ databases">
        <title>Genome sequencing of Purple Non-Sulfur Bacteria from various extreme environments.</title>
        <authorList>
            <person name="Mayer M."/>
        </authorList>
    </citation>
    <scope>NUCLEOTIDE SEQUENCE [LARGE SCALE GENOMIC DNA]</scope>
    <source>
        <strain evidence="4 5">JA131</strain>
    </source>
</reference>
<accession>A0A7W6W999</accession>
<comment type="caution">
    <text evidence="4">The sequence shown here is derived from an EMBL/GenBank/DDBJ whole genome shotgun (WGS) entry which is preliminary data.</text>
</comment>
<dbReference type="Gene3D" id="3.40.50.2020">
    <property type="match status" value="1"/>
</dbReference>
<dbReference type="PANTHER" id="PTHR47505:SF1">
    <property type="entry name" value="DNA UTILIZATION PROTEIN YHGH"/>
    <property type="match status" value="1"/>
</dbReference>
<evidence type="ECO:0000259" key="2">
    <source>
        <dbReference type="Pfam" id="PF00156"/>
    </source>
</evidence>
<evidence type="ECO:0000256" key="1">
    <source>
        <dbReference type="ARBA" id="ARBA00008007"/>
    </source>
</evidence>
<dbReference type="Pfam" id="PF00156">
    <property type="entry name" value="Pribosyltran"/>
    <property type="match status" value="1"/>
</dbReference>
<feature type="domain" description="Double zinc ribbon" evidence="3">
    <location>
        <begin position="23"/>
        <end position="71"/>
    </location>
</feature>
<dbReference type="PANTHER" id="PTHR47505">
    <property type="entry name" value="DNA UTILIZATION PROTEIN YHGH"/>
    <property type="match status" value="1"/>
</dbReference>
<dbReference type="AlphaFoldDB" id="A0A7W6W999"/>
<evidence type="ECO:0000313" key="5">
    <source>
        <dbReference type="Proteomes" id="UP000554286"/>
    </source>
</evidence>
<evidence type="ECO:0000259" key="3">
    <source>
        <dbReference type="Pfam" id="PF18912"/>
    </source>
</evidence>
<feature type="domain" description="Phosphoribosyltransferase" evidence="2">
    <location>
        <begin position="212"/>
        <end position="263"/>
    </location>
</feature>
<keyword evidence="5" id="KW-1185">Reference proteome</keyword>
<dbReference type="RefSeq" id="WP_184042893.1">
    <property type="nucleotide sequence ID" value="NZ_JACIGK010000005.1"/>
</dbReference>
<dbReference type="InterPro" id="IPR000836">
    <property type="entry name" value="PRTase_dom"/>
</dbReference>
<proteinExistence type="inferred from homology"/>
<comment type="similarity">
    <text evidence="1">Belongs to the ComF/GntX family.</text>
</comment>
<protein>
    <submittedName>
        <fullName evidence="4">ComF family protein</fullName>
    </submittedName>
</protein>
<sequence length="273" mass="28887">MDDARPRSATGPPGAGQRVLRSLLDLVLPPRCLNCGDLVAEPGALCGACFAAAAFITAPLCDRCGTPFADALGDPGETGGAIGGAVGGDAVICRSCRRRPPAYNRSRAVLVYDDHSRALVLAFKHGDRTDAARPLAAWMARAGAPLLASTDLIVPVPLHRWRLWRRRYNQAALLARALARRSGRPWDPLALARRRATPSQGGLGRPGRVANVRGAFRVPDPARVAGRRVLLVDDVLTTGATVEECARVLRRAGALTVDVLTLARVVVPALGPE</sequence>